<feature type="compositionally biased region" description="Polar residues" evidence="1">
    <location>
        <begin position="242"/>
        <end position="252"/>
    </location>
</feature>
<accession>A0A7X6MYB4</accession>
<keyword evidence="4" id="KW-1185">Reference proteome</keyword>
<dbReference type="AlphaFoldDB" id="A0A7X6MYB4"/>
<reference evidence="3 4" key="1">
    <citation type="submission" date="2020-04" db="EMBL/GenBank/DDBJ databases">
        <title>MicrobeNet Type strains.</title>
        <authorList>
            <person name="Nicholson A.C."/>
        </authorList>
    </citation>
    <scope>NUCLEOTIDE SEQUENCE [LARGE SCALE GENOMIC DNA]</scope>
    <source>
        <strain evidence="3 4">CCUG 69612</strain>
    </source>
</reference>
<evidence type="ECO:0000256" key="1">
    <source>
        <dbReference type="SAM" id="MobiDB-lite"/>
    </source>
</evidence>
<evidence type="ECO:0000259" key="2">
    <source>
        <dbReference type="Pfam" id="PF06970"/>
    </source>
</evidence>
<evidence type="ECO:0000313" key="3">
    <source>
        <dbReference type="EMBL" id="NKZ19708.1"/>
    </source>
</evidence>
<proteinExistence type="predicted"/>
<dbReference type="Pfam" id="PF06970">
    <property type="entry name" value="RepA_N"/>
    <property type="match status" value="1"/>
</dbReference>
<name>A0A7X6MYB4_9STRE</name>
<dbReference type="Proteomes" id="UP000522720">
    <property type="component" value="Unassembled WGS sequence"/>
</dbReference>
<feature type="domain" description="Replication initiator A N-terminal" evidence="2">
    <location>
        <begin position="45"/>
        <end position="112"/>
    </location>
</feature>
<dbReference type="InterPro" id="IPR010724">
    <property type="entry name" value="RepA_N"/>
</dbReference>
<feature type="compositionally biased region" description="Low complexity" evidence="1">
    <location>
        <begin position="228"/>
        <end position="239"/>
    </location>
</feature>
<gene>
    <name evidence="3" type="ORF">HF992_02385</name>
</gene>
<evidence type="ECO:0000313" key="4">
    <source>
        <dbReference type="Proteomes" id="UP000522720"/>
    </source>
</evidence>
<organism evidence="3 4">
    <name type="scientific">Streptococcus ovuberis</name>
    <dbReference type="NCBI Taxonomy" id="1936207"/>
    <lineage>
        <taxon>Bacteria</taxon>
        <taxon>Bacillati</taxon>
        <taxon>Bacillota</taxon>
        <taxon>Bacilli</taxon>
        <taxon>Lactobacillales</taxon>
        <taxon>Streptococcaceae</taxon>
        <taxon>Streptococcus</taxon>
    </lineage>
</organism>
<comment type="caution">
    <text evidence="3">The sequence shown here is derived from an EMBL/GenBank/DDBJ whole genome shotgun (WGS) entry which is preliminary data.</text>
</comment>
<dbReference type="RefSeq" id="WP_168548465.1">
    <property type="nucleotide sequence ID" value="NZ_JAAXPR010000003.1"/>
</dbReference>
<sequence length="400" mass="45163">MADITIDQLETQTFYQIPQIFMSRTEKEYGSDGKLKAKVKWTSRYARELSNDAKLTYAILYNRCLLSIRSYREGKLDFVDDNGSVFLIFTVEDLMDLLDRGKTTVLKLKKELTNLGLLREVSQGANRPNRIYLQTVDASLWEKEYYVTEQNIVHSGQGNRAQTKVTYIHTKTEDSGGKVIFQAQVKSKATPDILTKGGGSKSEPPEKPSKSTKGGGSKSEPPEKPSKSTKSGGSKSEPPVVQNLNPTKIENTNIEKLDNSSSRKAEEISKEIPQPAKTEKLQTPSKSSSFISNPYYNLLQVIADRYNGKFSQFDLLTGEFQHYNLTHHQKMLIATYLENGYVTSEEVLGTIERIPYDCQSPLAYLLKSLNNLETERKLEVKIAAHRRAETYYQELKGKTG</sequence>
<feature type="region of interest" description="Disordered" evidence="1">
    <location>
        <begin position="190"/>
        <end position="287"/>
    </location>
</feature>
<dbReference type="EMBL" id="JAAXPR010000003">
    <property type="protein sequence ID" value="NKZ19708.1"/>
    <property type="molecule type" value="Genomic_DNA"/>
</dbReference>
<feature type="compositionally biased region" description="Basic and acidic residues" evidence="1">
    <location>
        <begin position="253"/>
        <end position="270"/>
    </location>
</feature>
<protein>
    <recommendedName>
        <fullName evidence="2">Replication initiator A N-terminal domain-containing protein</fullName>
    </recommendedName>
</protein>